<evidence type="ECO:0000256" key="3">
    <source>
        <dbReference type="ARBA" id="ARBA00012670"/>
    </source>
</evidence>
<comment type="caution">
    <text evidence="8">The sequence shown here is derived from an EMBL/GenBank/DDBJ whole genome shotgun (WGS) entry which is preliminary data.</text>
</comment>
<dbReference type="RefSeq" id="WP_169275182.1">
    <property type="nucleotide sequence ID" value="NZ_JAAIIH010000001.1"/>
</dbReference>
<dbReference type="GO" id="GO:0046556">
    <property type="term" value="F:alpha-L-arabinofuranosidase activity"/>
    <property type="evidence" value="ECO:0007669"/>
    <property type="project" value="UniProtKB-EC"/>
</dbReference>
<dbReference type="InterPro" id="IPR017853">
    <property type="entry name" value="GH"/>
</dbReference>
<proteinExistence type="inferred from homology"/>
<reference evidence="8 9" key="1">
    <citation type="submission" date="2020-02" db="EMBL/GenBank/DDBJ databases">
        <title>Characterization of phylogenetic diversity of novel bifidobacterial species isolated in Czech ZOOs.</title>
        <authorList>
            <person name="Lugli G.A."/>
            <person name="Vera N.B."/>
            <person name="Ventura M."/>
        </authorList>
    </citation>
    <scope>NUCLEOTIDE SEQUENCE [LARGE SCALE GENOMIC DNA]</scope>
    <source>
        <strain evidence="8 9">DSM 109958</strain>
    </source>
</reference>
<evidence type="ECO:0000256" key="4">
    <source>
        <dbReference type="ARBA" id="ARBA00022729"/>
    </source>
</evidence>
<comment type="catalytic activity">
    <reaction evidence="1">
        <text>Hydrolysis of terminal non-reducing alpha-L-arabinofuranoside residues in alpha-L-arabinosides.</text>
        <dbReference type="EC" id="3.2.1.55"/>
    </reaction>
</comment>
<dbReference type="SMART" id="SM00813">
    <property type="entry name" value="Alpha-L-AF_C"/>
    <property type="match status" value="1"/>
</dbReference>
<protein>
    <recommendedName>
        <fullName evidence="3">non-reducing end alpha-L-arabinofuranosidase</fullName>
        <ecNumber evidence="3">3.2.1.55</ecNumber>
    </recommendedName>
</protein>
<dbReference type="Pfam" id="PF06964">
    <property type="entry name" value="Alpha-L-AF_C"/>
    <property type="match status" value="1"/>
</dbReference>
<dbReference type="InterPro" id="IPR055235">
    <property type="entry name" value="ASD1_cat"/>
</dbReference>
<dbReference type="PANTHER" id="PTHR31776:SF0">
    <property type="entry name" value="ALPHA-L-ARABINOFURANOSIDASE 1"/>
    <property type="match status" value="1"/>
</dbReference>
<dbReference type="Pfam" id="PF22848">
    <property type="entry name" value="ASD1_dom"/>
    <property type="match status" value="1"/>
</dbReference>
<feature type="domain" description="Alpha-L-arabinofuranosidase C-terminal" evidence="7">
    <location>
        <begin position="555"/>
        <end position="780"/>
    </location>
</feature>
<gene>
    <name evidence="8" type="ORF">G1C96_0641</name>
</gene>
<dbReference type="SUPFAM" id="SSF51445">
    <property type="entry name" value="(Trans)glycosidases"/>
    <property type="match status" value="1"/>
</dbReference>
<keyword evidence="4" id="KW-0732">Signal</keyword>
<dbReference type="AlphaFoldDB" id="A0A7Y0F1A8"/>
<dbReference type="InterPro" id="IPR010720">
    <property type="entry name" value="Alpha-L-AF_C"/>
</dbReference>
<dbReference type="EMBL" id="JAAIIH010000001">
    <property type="protein sequence ID" value="NMN00064.1"/>
    <property type="molecule type" value="Genomic_DNA"/>
</dbReference>
<dbReference type="GO" id="GO:0046373">
    <property type="term" value="P:L-arabinose metabolic process"/>
    <property type="evidence" value="ECO:0007669"/>
    <property type="project" value="InterPro"/>
</dbReference>
<keyword evidence="6" id="KW-0325">Glycoprotein</keyword>
<keyword evidence="9" id="KW-1185">Reference proteome</keyword>
<evidence type="ECO:0000256" key="5">
    <source>
        <dbReference type="ARBA" id="ARBA00022801"/>
    </source>
</evidence>
<dbReference type="Gene3D" id="3.20.20.80">
    <property type="entry name" value="Glycosidases"/>
    <property type="match status" value="1"/>
</dbReference>
<dbReference type="InterPro" id="IPR051563">
    <property type="entry name" value="Glycosyl_Hydrolase_51"/>
</dbReference>
<comment type="similarity">
    <text evidence="2">Belongs to the glycosyl hydrolase 51 family.</text>
</comment>
<dbReference type="Proteomes" id="UP000588277">
    <property type="component" value="Unassembled WGS sequence"/>
</dbReference>
<name>A0A7Y0F1A8_9BIFI</name>
<evidence type="ECO:0000259" key="7">
    <source>
        <dbReference type="SMART" id="SM00813"/>
    </source>
</evidence>
<evidence type="ECO:0000313" key="9">
    <source>
        <dbReference type="Proteomes" id="UP000588277"/>
    </source>
</evidence>
<dbReference type="PANTHER" id="PTHR31776">
    <property type="entry name" value="ALPHA-L-ARABINOFURANOSIDASE 1"/>
    <property type="match status" value="1"/>
</dbReference>
<organism evidence="8 9">
    <name type="scientific">Bifidobacterium moraviense</name>
    <dbReference type="NCBI Taxonomy" id="2675323"/>
    <lineage>
        <taxon>Bacteria</taxon>
        <taxon>Bacillati</taxon>
        <taxon>Actinomycetota</taxon>
        <taxon>Actinomycetes</taxon>
        <taxon>Bifidobacteriales</taxon>
        <taxon>Bifidobacteriaceae</taxon>
        <taxon>Bifidobacterium</taxon>
    </lineage>
</organism>
<sequence length="788" mass="84870">MATISIGAARHAVGDRLYGVFLEDINYAVDGGLNANMVNNYSFDGVYLRHRSLHVHGRNRWRCESDPLRFWRFVGLKADGCGSRIQGERGQWIATPRQCPAPPLNANSRYVRVAKLSNGNKSYIENLGYNGGGDQSERCAMAIEEGERYEFEAWVRPVSGRGRLGVRVIDEDCVALVDAEVIDLPAPGERVAPDATGGSATSGVVEAGHDGWLRVRCTLEGTITRYGKLRIDVLDGARSVVVGAAADSAAAAGTNVGAAAAPEPPVIDLDCVSLMRADHWGAGDPKWRHGKLRRDLVETIAALRPAFVRFPGGCITEGVTPGNEYRWKDTVGALAARRQKPNMWAYKTPDGSSYSQSYQIGFYEYFCLCEDLGARPLPTLFAGISCQSPYRDPQHMPIESAAFRAVIDDYLDLIDFANGDPAEGGWAAVRAAMGHPAPFGLDMIGVGNENFGADYMAKFDAISSAIHERHPSMLCVMSAGLFPFSLPMRPAWNHARTIAAGSVPGATGELLAARGGATGDAVVVDEHSYHSPEWFVSQAARFDDYPRCGAGVYFGEYSANGFFAAQPQTLARANQWRSALAEAAFLTGCERNSDVARMTSYAPLLALAGGRQWNHNLIEFSPARVSPTVNYEAERLFSAHVGAVAYAVEGGDEDDADTLFVSATGEDEGSGGTPAGVRAHVRVRGHAGAHAAASFRRFIKMVNTGPDAVPLTLAVAMDASPDVRRVRLTVRTLMGAPQARNTLEFEGEPARGVTSRVNASHLPVDEGRPLRFALSVKPYSVTLVTLEE</sequence>
<accession>A0A7Y0F1A8</accession>
<evidence type="ECO:0000256" key="2">
    <source>
        <dbReference type="ARBA" id="ARBA00007186"/>
    </source>
</evidence>
<dbReference type="EC" id="3.2.1.55" evidence="3"/>
<evidence type="ECO:0000313" key="8">
    <source>
        <dbReference type="EMBL" id="NMN00064.1"/>
    </source>
</evidence>
<keyword evidence="5" id="KW-0378">Hydrolase</keyword>
<evidence type="ECO:0000256" key="6">
    <source>
        <dbReference type="ARBA" id="ARBA00023180"/>
    </source>
</evidence>
<evidence type="ECO:0000256" key="1">
    <source>
        <dbReference type="ARBA" id="ARBA00001462"/>
    </source>
</evidence>